<dbReference type="InterPro" id="IPR032675">
    <property type="entry name" value="LRR_dom_sf"/>
</dbReference>
<evidence type="ECO:0000313" key="1">
    <source>
        <dbReference type="EMBL" id="KAK8895282.1"/>
    </source>
</evidence>
<gene>
    <name evidence="1" type="ORF">M9Y10_023728</name>
</gene>
<evidence type="ECO:0000313" key="2">
    <source>
        <dbReference type="Proteomes" id="UP001470230"/>
    </source>
</evidence>
<protein>
    <submittedName>
        <fullName evidence="1">Uncharacterized protein</fullName>
    </submittedName>
</protein>
<reference evidence="1 2" key="1">
    <citation type="submission" date="2024-04" db="EMBL/GenBank/DDBJ databases">
        <title>Tritrichomonas musculus Genome.</title>
        <authorList>
            <person name="Alves-Ferreira E."/>
            <person name="Grigg M."/>
            <person name="Lorenzi H."/>
            <person name="Galac M."/>
        </authorList>
    </citation>
    <scope>NUCLEOTIDE SEQUENCE [LARGE SCALE GENOMIC DNA]</scope>
    <source>
        <strain evidence="1 2">EAF2021</strain>
    </source>
</reference>
<dbReference type="SUPFAM" id="SSF52058">
    <property type="entry name" value="L domain-like"/>
    <property type="match status" value="1"/>
</dbReference>
<comment type="caution">
    <text evidence="1">The sequence shown here is derived from an EMBL/GenBank/DDBJ whole genome shotgun (WGS) entry which is preliminary data.</text>
</comment>
<sequence>MENSFKNKKIVSVRFPEDSEIEYIGKDAFSSSTIQFIQIPKKLKRIESNCFSYCYGELETIGKSAFPNTSIEFIRIPKTVKKIEQNCFTFCKKLKSIEFSEDSELEFLGDSIFSYSTLETLIIPPKVVSIDRISKEFKYLLNISISPSNDVLQI</sequence>
<name>A0ABR2KVY7_9EUKA</name>
<keyword evidence="2" id="KW-1185">Reference proteome</keyword>
<dbReference type="EMBL" id="JAPFFF010000003">
    <property type="protein sequence ID" value="KAK8895282.1"/>
    <property type="molecule type" value="Genomic_DNA"/>
</dbReference>
<accession>A0ABR2KVY7</accession>
<organism evidence="1 2">
    <name type="scientific">Tritrichomonas musculus</name>
    <dbReference type="NCBI Taxonomy" id="1915356"/>
    <lineage>
        <taxon>Eukaryota</taxon>
        <taxon>Metamonada</taxon>
        <taxon>Parabasalia</taxon>
        <taxon>Tritrichomonadida</taxon>
        <taxon>Tritrichomonadidae</taxon>
        <taxon>Tritrichomonas</taxon>
    </lineage>
</organism>
<proteinExistence type="predicted"/>
<dbReference type="PANTHER" id="PTHR45661">
    <property type="entry name" value="SURFACE ANTIGEN"/>
    <property type="match status" value="1"/>
</dbReference>
<dbReference type="Gene3D" id="3.80.10.10">
    <property type="entry name" value="Ribonuclease Inhibitor"/>
    <property type="match status" value="2"/>
</dbReference>
<dbReference type="PANTHER" id="PTHR45661:SF3">
    <property type="entry name" value="IG-LIKE DOMAIN-CONTAINING PROTEIN"/>
    <property type="match status" value="1"/>
</dbReference>
<dbReference type="InterPro" id="IPR053139">
    <property type="entry name" value="Surface_bspA-like"/>
</dbReference>
<dbReference type="Pfam" id="PF13306">
    <property type="entry name" value="LRR_5"/>
    <property type="match status" value="2"/>
</dbReference>
<dbReference type="InterPro" id="IPR026906">
    <property type="entry name" value="LRR_5"/>
</dbReference>
<dbReference type="Proteomes" id="UP001470230">
    <property type="component" value="Unassembled WGS sequence"/>
</dbReference>